<organism evidence="1 2">
    <name type="scientific">candidate division MSBL1 archaeon SCGC-AAA259E22</name>
    <dbReference type="NCBI Taxonomy" id="1698265"/>
    <lineage>
        <taxon>Archaea</taxon>
        <taxon>Methanobacteriati</taxon>
        <taxon>Methanobacteriota</taxon>
        <taxon>candidate division MSBL1</taxon>
    </lineage>
</organism>
<keyword evidence="2" id="KW-1185">Reference proteome</keyword>
<reference evidence="1 2" key="1">
    <citation type="journal article" date="2016" name="Sci. Rep.">
        <title>Metabolic traits of an uncultured archaeal lineage -MSBL1- from brine pools of the Red Sea.</title>
        <authorList>
            <person name="Mwirichia R."/>
            <person name="Alam I."/>
            <person name="Rashid M."/>
            <person name="Vinu M."/>
            <person name="Ba-Alawi W."/>
            <person name="Anthony Kamau A."/>
            <person name="Kamanda Ngugi D."/>
            <person name="Goker M."/>
            <person name="Klenk H.P."/>
            <person name="Bajic V."/>
            <person name="Stingl U."/>
        </authorList>
    </citation>
    <scope>NUCLEOTIDE SEQUENCE [LARGE SCALE GENOMIC DNA]</scope>
    <source>
        <strain evidence="1">SCGC-AAA259E22</strain>
    </source>
</reference>
<dbReference type="Proteomes" id="UP000070657">
    <property type="component" value="Unassembled WGS sequence"/>
</dbReference>
<evidence type="ECO:0000313" key="2">
    <source>
        <dbReference type="Proteomes" id="UP000070657"/>
    </source>
</evidence>
<evidence type="ECO:0008006" key="3">
    <source>
        <dbReference type="Google" id="ProtNLM"/>
    </source>
</evidence>
<evidence type="ECO:0000313" key="1">
    <source>
        <dbReference type="EMBL" id="KXA93903.1"/>
    </source>
</evidence>
<dbReference type="EMBL" id="LHXP01000003">
    <property type="protein sequence ID" value="KXA93903.1"/>
    <property type="molecule type" value="Genomic_DNA"/>
</dbReference>
<dbReference type="AlphaFoldDB" id="A0A133UI33"/>
<sequence length="262" mass="30461">MPKLMKKKILSRGDLGGISLLISGNLGAGKTSLTADILKRLYNRRDRDDRPSNERFFWRGRATCQWTKMDGVIDKRILVPDTASIEFYKDEGKPEVDLWRFNTLRELWELSSPDCLNVFYLPVERLIDFLEWIEEEVFDWTTVAIDEASDISPYGASGEKYEWTQRVADVLKETRKTRISIIANSQDFSDIQWFVLRKFMAYGFLQGSRPVSTSPIWRSAIRGLDDGEAWISMGNEFEKITFPPYKGEDIRAKIKYSEDRVE</sequence>
<dbReference type="InterPro" id="IPR027417">
    <property type="entry name" value="P-loop_NTPase"/>
</dbReference>
<comment type="caution">
    <text evidence="1">The sequence shown here is derived from an EMBL/GenBank/DDBJ whole genome shotgun (WGS) entry which is preliminary data.</text>
</comment>
<dbReference type="Gene3D" id="3.40.50.300">
    <property type="entry name" value="P-loop containing nucleotide triphosphate hydrolases"/>
    <property type="match status" value="1"/>
</dbReference>
<name>A0A133UI33_9EURY</name>
<protein>
    <recommendedName>
        <fullName evidence="3">Zona occludens toxin N-terminal domain-containing protein</fullName>
    </recommendedName>
</protein>
<proteinExistence type="predicted"/>
<gene>
    <name evidence="1" type="ORF">AKJ66_00400</name>
</gene>
<accession>A0A133UI33</accession>
<dbReference type="SUPFAM" id="SSF52540">
    <property type="entry name" value="P-loop containing nucleoside triphosphate hydrolases"/>
    <property type="match status" value="1"/>
</dbReference>